<evidence type="ECO:0000313" key="6">
    <source>
        <dbReference type="Proteomes" id="UP000334923"/>
    </source>
</evidence>
<organism evidence="5 6">
    <name type="scientific">Methylacidimicrobium tartarophylax</name>
    <dbReference type="NCBI Taxonomy" id="1041768"/>
    <lineage>
        <taxon>Bacteria</taxon>
        <taxon>Pseudomonadati</taxon>
        <taxon>Verrucomicrobiota</taxon>
        <taxon>Methylacidimicrobium</taxon>
    </lineage>
</organism>
<dbReference type="OrthoDB" id="9815559at2"/>
<evidence type="ECO:0000256" key="1">
    <source>
        <dbReference type="ARBA" id="ARBA00022679"/>
    </source>
</evidence>
<dbReference type="GO" id="GO:0005829">
    <property type="term" value="C:cytosol"/>
    <property type="evidence" value="ECO:0007669"/>
    <property type="project" value="TreeGrafter"/>
</dbReference>
<keyword evidence="3 4" id="KW-0448">Lipopolysaccharide biosynthesis</keyword>
<dbReference type="PANTHER" id="PTHR42866">
    <property type="entry name" value="3-DEOXY-MANNO-OCTULOSONATE CYTIDYLYLTRANSFERASE"/>
    <property type="match status" value="1"/>
</dbReference>
<dbReference type="RefSeq" id="WP_142660817.1">
    <property type="nucleotide sequence ID" value="NZ_CABFVA020000114.1"/>
</dbReference>
<dbReference type="NCBIfam" id="NF009905">
    <property type="entry name" value="PRK13368.1"/>
    <property type="match status" value="1"/>
</dbReference>
<comment type="similarity">
    <text evidence="4">Belongs to the KdsB family.</text>
</comment>
<keyword evidence="4" id="KW-0963">Cytoplasm</keyword>
<dbReference type="UniPathway" id="UPA00358">
    <property type="reaction ID" value="UER00476"/>
</dbReference>
<sequence>MAEKAVLVIPARWASTRFPGKPLVMIAGRPLIQWVWEAATRCRRVREVVVATDDRRIFEAVRLFGARAELTRSDHPSGTDRMAEVAARIPADLYVNLQGDEPTIEPAEIDRLIAGIGSDPIATFRRTLAPEEATNPNVTKVVCDRRGYALYFSRASLPFVRDVGRDVPRWAHVGIYAFRAEALRRFVRFAPGELEQAESLEQLRALENGLPMMTVPTAMRCAGVDVPEDAARIEQILKQR</sequence>
<dbReference type="InterPro" id="IPR029044">
    <property type="entry name" value="Nucleotide-diphossugar_trans"/>
</dbReference>
<dbReference type="PANTHER" id="PTHR42866:SF2">
    <property type="entry name" value="3-DEOXY-MANNO-OCTULOSONATE CYTIDYLYLTRANSFERASE, MITOCHONDRIAL"/>
    <property type="match status" value="1"/>
</dbReference>
<evidence type="ECO:0000256" key="4">
    <source>
        <dbReference type="HAMAP-Rule" id="MF_00057"/>
    </source>
</evidence>
<dbReference type="HAMAP" id="MF_00057">
    <property type="entry name" value="KdsB"/>
    <property type="match status" value="1"/>
</dbReference>
<dbReference type="GO" id="GO:0008690">
    <property type="term" value="F:3-deoxy-manno-octulosonate cytidylyltransferase activity"/>
    <property type="evidence" value="ECO:0007669"/>
    <property type="project" value="UniProtKB-UniRule"/>
</dbReference>
<dbReference type="GO" id="GO:0033468">
    <property type="term" value="P:CMP-keto-3-deoxy-D-manno-octulosonic acid biosynthetic process"/>
    <property type="evidence" value="ECO:0007669"/>
    <property type="project" value="UniProtKB-UniRule"/>
</dbReference>
<dbReference type="InterPro" id="IPR003329">
    <property type="entry name" value="Cytidylyl_trans"/>
</dbReference>
<dbReference type="AlphaFoldDB" id="A0A5E6MF68"/>
<protein>
    <recommendedName>
        <fullName evidence="4">3-deoxy-manno-octulosonate cytidylyltransferase</fullName>
        <ecNumber evidence="4">2.7.7.38</ecNumber>
    </recommendedName>
    <alternativeName>
        <fullName evidence="4">CMP-2-keto-3-deoxyoctulosonic acid synthase</fullName>
        <shortName evidence="4">CKS</shortName>
        <shortName evidence="4">CMP-KDO synthase</shortName>
    </alternativeName>
</protein>
<dbReference type="EC" id="2.7.7.38" evidence="4"/>
<keyword evidence="6" id="KW-1185">Reference proteome</keyword>
<dbReference type="GO" id="GO:0009103">
    <property type="term" value="P:lipopolysaccharide biosynthetic process"/>
    <property type="evidence" value="ECO:0007669"/>
    <property type="project" value="UniProtKB-UniRule"/>
</dbReference>
<comment type="subcellular location">
    <subcellularLocation>
        <location evidence="4">Cytoplasm</location>
    </subcellularLocation>
</comment>
<dbReference type="Pfam" id="PF02348">
    <property type="entry name" value="CTP_transf_3"/>
    <property type="match status" value="1"/>
</dbReference>
<comment type="function">
    <text evidence="4">Activates KDO (a required 8-carbon sugar) for incorporation into bacterial lipopolysaccharide in Gram-negative bacteria.</text>
</comment>
<reference evidence="5 6" key="1">
    <citation type="submission" date="2019-09" db="EMBL/GenBank/DDBJ databases">
        <authorList>
            <person name="Cremers G."/>
        </authorList>
    </citation>
    <scope>NUCLEOTIDE SEQUENCE [LARGE SCALE GENOMIC DNA]</scope>
    <source>
        <strain evidence="5">4A</strain>
    </source>
</reference>
<dbReference type="NCBIfam" id="NF003950">
    <property type="entry name" value="PRK05450.1-3"/>
    <property type="match status" value="1"/>
</dbReference>
<comment type="pathway">
    <text evidence="4">Nucleotide-sugar biosynthesis; CMP-3-deoxy-D-manno-octulosonate biosynthesis; CMP-3-deoxy-D-manno-octulosonate from 3-deoxy-D-manno-octulosonate and CTP: step 1/1.</text>
</comment>
<dbReference type="NCBIfam" id="TIGR00466">
    <property type="entry name" value="kdsB"/>
    <property type="match status" value="1"/>
</dbReference>
<evidence type="ECO:0000313" key="5">
    <source>
        <dbReference type="EMBL" id="VVM07889.1"/>
    </source>
</evidence>
<keyword evidence="1 4" id="KW-0808">Transferase</keyword>
<name>A0A5E6MF68_9BACT</name>
<proteinExistence type="inferred from homology"/>
<dbReference type="SUPFAM" id="SSF53448">
    <property type="entry name" value="Nucleotide-diphospho-sugar transferases"/>
    <property type="match status" value="1"/>
</dbReference>
<keyword evidence="2 4" id="KW-0548">Nucleotidyltransferase</keyword>
<dbReference type="Gene3D" id="3.90.550.10">
    <property type="entry name" value="Spore Coat Polysaccharide Biosynthesis Protein SpsA, Chain A"/>
    <property type="match status" value="1"/>
</dbReference>
<accession>A0A5E6MF68</accession>
<dbReference type="CDD" id="cd02517">
    <property type="entry name" value="CMP-KDO-Synthetase"/>
    <property type="match status" value="1"/>
</dbReference>
<dbReference type="InterPro" id="IPR004528">
    <property type="entry name" value="KdsB"/>
</dbReference>
<comment type="catalytic activity">
    <reaction evidence="4">
        <text>3-deoxy-alpha-D-manno-oct-2-ulosonate + CTP = CMP-3-deoxy-beta-D-manno-octulosonate + diphosphate</text>
        <dbReference type="Rhea" id="RHEA:23448"/>
        <dbReference type="ChEBI" id="CHEBI:33019"/>
        <dbReference type="ChEBI" id="CHEBI:37563"/>
        <dbReference type="ChEBI" id="CHEBI:85986"/>
        <dbReference type="ChEBI" id="CHEBI:85987"/>
        <dbReference type="EC" id="2.7.7.38"/>
    </reaction>
</comment>
<dbReference type="Proteomes" id="UP000334923">
    <property type="component" value="Unassembled WGS sequence"/>
</dbReference>
<dbReference type="NCBIfam" id="NF003952">
    <property type="entry name" value="PRK05450.1-5"/>
    <property type="match status" value="1"/>
</dbReference>
<gene>
    <name evidence="4 5" type="primary">kdsB</name>
    <name evidence="5" type="ORF">MAMT_01982</name>
</gene>
<evidence type="ECO:0000256" key="2">
    <source>
        <dbReference type="ARBA" id="ARBA00022695"/>
    </source>
</evidence>
<evidence type="ECO:0000256" key="3">
    <source>
        <dbReference type="ARBA" id="ARBA00022985"/>
    </source>
</evidence>
<dbReference type="EMBL" id="CABFVA020000114">
    <property type="protein sequence ID" value="VVM07889.1"/>
    <property type="molecule type" value="Genomic_DNA"/>
</dbReference>